<dbReference type="PROSITE" id="PS01229">
    <property type="entry name" value="COF_2"/>
    <property type="match status" value="1"/>
</dbReference>
<evidence type="ECO:0000256" key="2">
    <source>
        <dbReference type="ARBA" id="ARBA00022723"/>
    </source>
</evidence>
<keyword evidence="3" id="KW-0378">Hydrolase</keyword>
<accession>A0A1I4WQQ9</accession>
<gene>
    <name evidence="6" type="ORF">SAMN05444143_10766</name>
</gene>
<protein>
    <submittedName>
        <fullName evidence="6">Uncharacterized protein</fullName>
    </submittedName>
</protein>
<dbReference type="NCBIfam" id="TIGR01484">
    <property type="entry name" value="HAD-SF-IIB"/>
    <property type="match status" value="1"/>
</dbReference>
<organism evidence="6 7">
    <name type="scientific">Flavobacterium succinicans</name>
    <dbReference type="NCBI Taxonomy" id="29536"/>
    <lineage>
        <taxon>Bacteria</taxon>
        <taxon>Pseudomonadati</taxon>
        <taxon>Bacteroidota</taxon>
        <taxon>Flavobacteriia</taxon>
        <taxon>Flavobacteriales</taxon>
        <taxon>Flavobacteriaceae</taxon>
        <taxon>Flavobacterium</taxon>
    </lineage>
</organism>
<dbReference type="eggNOG" id="COG0561">
    <property type="taxonomic scope" value="Bacteria"/>
</dbReference>
<keyword evidence="7" id="KW-1185">Reference proteome</keyword>
<dbReference type="EMBL" id="FOUT01000007">
    <property type="protein sequence ID" value="SFN16118.1"/>
    <property type="molecule type" value="Genomic_DNA"/>
</dbReference>
<dbReference type="InterPro" id="IPR023214">
    <property type="entry name" value="HAD_sf"/>
</dbReference>
<dbReference type="Proteomes" id="UP000182961">
    <property type="component" value="Unassembled WGS sequence"/>
</dbReference>
<dbReference type="SFLD" id="SFLDS00003">
    <property type="entry name" value="Haloacid_Dehalogenase"/>
    <property type="match status" value="1"/>
</dbReference>
<dbReference type="Gene3D" id="3.30.1240.10">
    <property type="match status" value="1"/>
</dbReference>
<dbReference type="NCBIfam" id="TIGR00099">
    <property type="entry name" value="Cof-subfamily"/>
    <property type="match status" value="1"/>
</dbReference>
<dbReference type="GO" id="GO:0046872">
    <property type="term" value="F:metal ion binding"/>
    <property type="evidence" value="ECO:0007669"/>
    <property type="project" value="UniProtKB-KW"/>
</dbReference>
<dbReference type="PANTHER" id="PTHR47267">
    <property type="match status" value="1"/>
</dbReference>
<proteinExistence type="inferred from homology"/>
<dbReference type="GO" id="GO:0016791">
    <property type="term" value="F:phosphatase activity"/>
    <property type="evidence" value="ECO:0007669"/>
    <property type="project" value="UniProtKB-ARBA"/>
</dbReference>
<dbReference type="SFLD" id="SFLDG01140">
    <property type="entry name" value="C2.B:_Phosphomannomutase_and_P"/>
    <property type="match status" value="1"/>
</dbReference>
<dbReference type="AlphaFoldDB" id="A0A1I4WQQ9"/>
<dbReference type="PROSITE" id="PS01228">
    <property type="entry name" value="COF_1"/>
    <property type="match status" value="1"/>
</dbReference>
<evidence type="ECO:0000256" key="5">
    <source>
        <dbReference type="ARBA" id="ARBA00034778"/>
    </source>
</evidence>
<evidence type="ECO:0000256" key="3">
    <source>
        <dbReference type="ARBA" id="ARBA00022801"/>
    </source>
</evidence>
<dbReference type="Pfam" id="PF08282">
    <property type="entry name" value="Hydrolase_3"/>
    <property type="match status" value="1"/>
</dbReference>
<dbReference type="SUPFAM" id="SSF56784">
    <property type="entry name" value="HAD-like"/>
    <property type="match status" value="1"/>
</dbReference>
<sequence length="271" mass="30850">MKFEDHTIKVIVSDLDGTLLNENHKISPYTKSVFTKLHLEGYTIIIATGRHHLDAKAIVCDLEIPFYLVTSNGARIHCPEEELIFAYNIKSEIIEAVFELDIDPSITSVLFKEKEWLTSKTNNKINSFQRDASYPPRVVDFKTITDYSAIKLFFTHDQHEVLVTLKDKILEHHSDKLCHAFSLPFCLEFMDTSVDKSVAIAKILDREGFSFQNTMAFGDGFNDERMLASVQKGLIMKNAPDTLKDKLGQLEVIGSNKEDAVANYLMNHFDI</sequence>
<reference evidence="7" key="1">
    <citation type="submission" date="2016-10" db="EMBL/GenBank/DDBJ databases">
        <authorList>
            <person name="Varghese N."/>
            <person name="Submissions S."/>
        </authorList>
    </citation>
    <scope>NUCLEOTIDE SEQUENCE [LARGE SCALE GENOMIC DNA]</scope>
    <source>
        <strain evidence="7">DSM 4002</strain>
    </source>
</reference>
<dbReference type="InterPro" id="IPR006379">
    <property type="entry name" value="HAD-SF_hydro_IIB"/>
</dbReference>
<dbReference type="RefSeq" id="WP_024980860.1">
    <property type="nucleotide sequence ID" value="NZ_CBCRUM010000013.1"/>
</dbReference>
<dbReference type="InterPro" id="IPR000150">
    <property type="entry name" value="Cof"/>
</dbReference>
<evidence type="ECO:0000256" key="4">
    <source>
        <dbReference type="ARBA" id="ARBA00022842"/>
    </source>
</evidence>
<dbReference type="PANTHER" id="PTHR47267:SF4">
    <property type="entry name" value="PYRIDOXAL PHOSPHATE PHOSPHATASE YIGL"/>
    <property type="match status" value="1"/>
</dbReference>
<dbReference type="InterPro" id="IPR036412">
    <property type="entry name" value="HAD-like_sf"/>
</dbReference>
<name>A0A1I4WQQ9_9FLAO</name>
<evidence type="ECO:0000313" key="6">
    <source>
        <dbReference type="EMBL" id="SFN16118.1"/>
    </source>
</evidence>
<evidence type="ECO:0000256" key="1">
    <source>
        <dbReference type="ARBA" id="ARBA00001946"/>
    </source>
</evidence>
<dbReference type="Gene3D" id="3.40.50.1000">
    <property type="entry name" value="HAD superfamily/HAD-like"/>
    <property type="match status" value="1"/>
</dbReference>
<evidence type="ECO:0000313" key="7">
    <source>
        <dbReference type="Proteomes" id="UP000182961"/>
    </source>
</evidence>
<comment type="cofactor">
    <cofactor evidence="1">
        <name>Mg(2+)</name>
        <dbReference type="ChEBI" id="CHEBI:18420"/>
    </cofactor>
</comment>
<comment type="similarity">
    <text evidence="5">Belongs to the HAD-like hydrolase superfamily. Cof family.</text>
</comment>
<keyword evidence="4" id="KW-0460">Magnesium</keyword>
<keyword evidence="2" id="KW-0479">Metal-binding</keyword>